<dbReference type="PANTHER" id="PTHR43545:SF6">
    <property type="entry name" value="FORMATE DEHYDROGENASE, NITRATE-INDUCIBLE, IRON-SULFUR SUBUNIT"/>
    <property type="match status" value="1"/>
</dbReference>
<organism evidence="9 10">
    <name type="scientific">Nibricoccus aquaticus</name>
    <dbReference type="NCBI Taxonomy" id="2576891"/>
    <lineage>
        <taxon>Bacteria</taxon>
        <taxon>Pseudomonadati</taxon>
        <taxon>Verrucomicrobiota</taxon>
        <taxon>Opitutia</taxon>
        <taxon>Opitutales</taxon>
        <taxon>Opitutaceae</taxon>
        <taxon>Nibricoccus</taxon>
    </lineage>
</organism>
<evidence type="ECO:0000256" key="7">
    <source>
        <dbReference type="SAM" id="Phobius"/>
    </source>
</evidence>
<dbReference type="OrthoDB" id="9810688at2"/>
<reference evidence="9 10" key="1">
    <citation type="submission" date="2017-09" db="EMBL/GenBank/DDBJ databases">
        <title>Complete genome sequence of Verrucomicrobial strain HZ-65, isolated from freshwater.</title>
        <authorList>
            <person name="Choi A."/>
        </authorList>
    </citation>
    <scope>NUCLEOTIDE SEQUENCE [LARGE SCALE GENOMIC DNA]</scope>
    <source>
        <strain evidence="9 10">HZ-65</strain>
    </source>
</reference>
<dbReference type="PROSITE" id="PS00198">
    <property type="entry name" value="4FE4S_FER_1"/>
    <property type="match status" value="1"/>
</dbReference>
<keyword evidence="7" id="KW-0472">Membrane</keyword>
<feature type="transmembrane region" description="Helical" evidence="7">
    <location>
        <begin position="362"/>
        <end position="386"/>
    </location>
</feature>
<keyword evidence="7" id="KW-1133">Transmembrane helix</keyword>
<dbReference type="Gene3D" id="3.30.70.20">
    <property type="match status" value="2"/>
</dbReference>
<dbReference type="InterPro" id="IPR051555">
    <property type="entry name" value="FDH_Electron_Transfer_Unit"/>
</dbReference>
<dbReference type="InterPro" id="IPR017896">
    <property type="entry name" value="4Fe4S_Fe-S-bd"/>
</dbReference>
<dbReference type="KEGG" id="vbh:CMV30_00420"/>
<feature type="domain" description="4Fe-4S ferredoxin-type" evidence="8">
    <location>
        <begin position="157"/>
        <end position="186"/>
    </location>
</feature>
<keyword evidence="10" id="KW-1185">Reference proteome</keyword>
<sequence>MTANACAPTYSLPATSAPLPAPKQDPVRTLIDELLAEQQRLQTPVARFSEAHDRGASPALEPLYRDLIPLSKPGPGEQYAFEVDLDSCTGCKACVAGCHSLNGLDDEETWRDVGMLVGGTRNHPFQQTVTSACHHCADPGCLNGCPVLAYEKDPVTGIVRHLDDQCIGCQYCILKCPYDVPKYNDRLGIVRKCDMCHSRLAVGEAPACVQACPTQAIKIVTVTTHLNGQPALDTTAFLPGAPAPEYTQPTTRYTSSKPLPAEIIAADAATLRPQHPHWPLVFMLTLMPMAVGCFTVAACADLLAPRYPLLANLPASAPTTLALTGWLAGAAGLFASVFHLGQPLRAWRVFLGLRKSWLSREAVIFGPWFGLATATAAVPLASQLGLFSGSADVPVGSVSSALASAYSLLAAHYSLLTLATASVGLLGLFCSSMIYIDTQRHLWRAAQTIPRFFGSGAVLGFAILFAAAPTLPYFFALLGSVLFKLAIEARELRPLDSDDDTPTASFKTAQMLTGPLRLPHNLRVTSALLACILAFALTRISAPSLLAWTIPALLLASELTERYLYFRAVVAPKMPGVVSK</sequence>
<keyword evidence="6" id="KW-0411">Iron-sulfur</keyword>
<evidence type="ECO:0000256" key="2">
    <source>
        <dbReference type="ARBA" id="ARBA00022485"/>
    </source>
</evidence>
<protein>
    <submittedName>
        <fullName evidence="9">Molybdopterin oxidoreductase</fullName>
    </submittedName>
</protein>
<evidence type="ECO:0000256" key="3">
    <source>
        <dbReference type="ARBA" id="ARBA00022723"/>
    </source>
</evidence>
<dbReference type="InterPro" id="IPR007059">
    <property type="entry name" value="DmsC"/>
</dbReference>
<evidence type="ECO:0000256" key="1">
    <source>
        <dbReference type="ARBA" id="ARBA00004196"/>
    </source>
</evidence>
<comment type="subcellular location">
    <subcellularLocation>
        <location evidence="1">Cell envelope</location>
    </subcellularLocation>
</comment>
<dbReference type="InterPro" id="IPR017900">
    <property type="entry name" value="4Fe4S_Fe_S_CS"/>
</dbReference>
<feature type="transmembrane region" description="Helical" evidence="7">
    <location>
        <begin position="452"/>
        <end position="475"/>
    </location>
</feature>
<keyword evidence="3" id="KW-0479">Metal-binding</keyword>
<feature type="transmembrane region" description="Helical" evidence="7">
    <location>
        <begin position="280"/>
        <end position="303"/>
    </location>
</feature>
<dbReference type="Pfam" id="PF13247">
    <property type="entry name" value="Fer4_11"/>
    <property type="match status" value="1"/>
</dbReference>
<feature type="transmembrane region" description="Helical" evidence="7">
    <location>
        <begin position="323"/>
        <end position="341"/>
    </location>
</feature>
<dbReference type="Pfam" id="PF04976">
    <property type="entry name" value="DmsC"/>
    <property type="match status" value="1"/>
</dbReference>
<evidence type="ECO:0000313" key="10">
    <source>
        <dbReference type="Proteomes" id="UP000217265"/>
    </source>
</evidence>
<evidence type="ECO:0000256" key="6">
    <source>
        <dbReference type="ARBA" id="ARBA00023014"/>
    </source>
</evidence>
<feature type="transmembrane region" description="Helical" evidence="7">
    <location>
        <begin position="406"/>
        <end position="431"/>
    </location>
</feature>
<proteinExistence type="predicted"/>
<evidence type="ECO:0000256" key="5">
    <source>
        <dbReference type="ARBA" id="ARBA00023004"/>
    </source>
</evidence>
<dbReference type="Proteomes" id="UP000217265">
    <property type="component" value="Chromosome"/>
</dbReference>
<feature type="domain" description="4Fe-4S ferredoxin-type" evidence="8">
    <location>
        <begin position="79"/>
        <end position="109"/>
    </location>
</feature>
<accession>A0A290QFB8</accession>
<keyword evidence="4" id="KW-0677">Repeat</keyword>
<dbReference type="GO" id="GO:0030313">
    <property type="term" value="C:cell envelope"/>
    <property type="evidence" value="ECO:0007669"/>
    <property type="project" value="UniProtKB-SubCell"/>
</dbReference>
<evidence type="ECO:0000313" key="9">
    <source>
        <dbReference type="EMBL" id="ATC62562.1"/>
    </source>
</evidence>
<gene>
    <name evidence="9" type="ORF">CMV30_00420</name>
</gene>
<dbReference type="CDD" id="cd16371">
    <property type="entry name" value="DMSOR_beta_like"/>
    <property type="match status" value="1"/>
</dbReference>
<evidence type="ECO:0000256" key="4">
    <source>
        <dbReference type="ARBA" id="ARBA00022737"/>
    </source>
</evidence>
<dbReference type="PANTHER" id="PTHR43545">
    <property type="entry name" value="FORMATE DEHYDROGENASE, NITRATE-INDUCIBLE, IRON-SULFUR SUBUNIT"/>
    <property type="match status" value="1"/>
</dbReference>
<dbReference type="GO" id="GO:0019645">
    <property type="term" value="P:anaerobic electron transport chain"/>
    <property type="evidence" value="ECO:0007669"/>
    <property type="project" value="InterPro"/>
</dbReference>
<dbReference type="SUPFAM" id="SSF54862">
    <property type="entry name" value="4Fe-4S ferredoxins"/>
    <property type="match status" value="1"/>
</dbReference>
<dbReference type="EMBL" id="CP023344">
    <property type="protein sequence ID" value="ATC62562.1"/>
    <property type="molecule type" value="Genomic_DNA"/>
</dbReference>
<dbReference type="PROSITE" id="PS51379">
    <property type="entry name" value="4FE4S_FER_2"/>
    <property type="match status" value="2"/>
</dbReference>
<dbReference type="GO" id="GO:0051539">
    <property type="term" value="F:4 iron, 4 sulfur cluster binding"/>
    <property type="evidence" value="ECO:0007669"/>
    <property type="project" value="UniProtKB-KW"/>
</dbReference>
<evidence type="ECO:0000259" key="8">
    <source>
        <dbReference type="PROSITE" id="PS51379"/>
    </source>
</evidence>
<dbReference type="GO" id="GO:0046872">
    <property type="term" value="F:metal ion binding"/>
    <property type="evidence" value="ECO:0007669"/>
    <property type="project" value="UniProtKB-KW"/>
</dbReference>
<dbReference type="GO" id="GO:0016020">
    <property type="term" value="C:membrane"/>
    <property type="evidence" value="ECO:0007669"/>
    <property type="project" value="InterPro"/>
</dbReference>
<keyword evidence="7" id="KW-0812">Transmembrane</keyword>
<keyword evidence="2" id="KW-0004">4Fe-4S</keyword>
<dbReference type="AlphaFoldDB" id="A0A290QFB8"/>
<name>A0A290QFB8_9BACT</name>
<keyword evidence="5" id="KW-0408">Iron</keyword>